<keyword evidence="2" id="KW-1185">Reference proteome</keyword>
<sequence length="142" mass="16536">MSTETQLPIPHNEGTSESPHSNLDPMKVIIQELQQMRKDMMDMRRDMTKLSMEQRGRSNIGEHVTPHTQRGYGSYIPHVPYETPVQSTNQIYIISRHTTPRGGRRGRLGRRGYQRPHEEFKRNEAWHKDNLGLEYSPSSINP</sequence>
<organism evidence="1 2">
    <name type="scientific">Catharanthus roseus</name>
    <name type="common">Madagascar periwinkle</name>
    <name type="synonym">Vinca rosea</name>
    <dbReference type="NCBI Taxonomy" id="4058"/>
    <lineage>
        <taxon>Eukaryota</taxon>
        <taxon>Viridiplantae</taxon>
        <taxon>Streptophyta</taxon>
        <taxon>Embryophyta</taxon>
        <taxon>Tracheophyta</taxon>
        <taxon>Spermatophyta</taxon>
        <taxon>Magnoliopsida</taxon>
        <taxon>eudicotyledons</taxon>
        <taxon>Gunneridae</taxon>
        <taxon>Pentapetalae</taxon>
        <taxon>asterids</taxon>
        <taxon>lamiids</taxon>
        <taxon>Gentianales</taxon>
        <taxon>Apocynaceae</taxon>
        <taxon>Rauvolfioideae</taxon>
        <taxon>Vinceae</taxon>
        <taxon>Catharanthinae</taxon>
        <taxon>Catharanthus</taxon>
    </lineage>
</organism>
<name>A0ACC0CAT9_CATRO</name>
<accession>A0ACC0CAT9</accession>
<dbReference type="EMBL" id="CM044701">
    <property type="protein sequence ID" value="KAI5682069.1"/>
    <property type="molecule type" value="Genomic_DNA"/>
</dbReference>
<comment type="caution">
    <text evidence="1">The sequence shown here is derived from an EMBL/GenBank/DDBJ whole genome shotgun (WGS) entry which is preliminary data.</text>
</comment>
<protein>
    <submittedName>
        <fullName evidence="1">Uncharacterized protein</fullName>
    </submittedName>
</protein>
<proteinExistence type="predicted"/>
<reference evidence="2" key="1">
    <citation type="journal article" date="2023" name="Nat. Plants">
        <title>Single-cell RNA sequencing provides a high-resolution roadmap for understanding the multicellular compartmentation of specialized metabolism.</title>
        <authorList>
            <person name="Sun S."/>
            <person name="Shen X."/>
            <person name="Li Y."/>
            <person name="Li Y."/>
            <person name="Wang S."/>
            <person name="Li R."/>
            <person name="Zhang H."/>
            <person name="Shen G."/>
            <person name="Guo B."/>
            <person name="Wei J."/>
            <person name="Xu J."/>
            <person name="St-Pierre B."/>
            <person name="Chen S."/>
            <person name="Sun C."/>
        </authorList>
    </citation>
    <scope>NUCLEOTIDE SEQUENCE [LARGE SCALE GENOMIC DNA]</scope>
</reference>
<gene>
    <name evidence="1" type="ORF">M9H77_03297</name>
</gene>
<evidence type="ECO:0000313" key="1">
    <source>
        <dbReference type="EMBL" id="KAI5682069.1"/>
    </source>
</evidence>
<evidence type="ECO:0000313" key="2">
    <source>
        <dbReference type="Proteomes" id="UP001060085"/>
    </source>
</evidence>
<dbReference type="Proteomes" id="UP001060085">
    <property type="component" value="Linkage Group LG01"/>
</dbReference>